<dbReference type="AlphaFoldDB" id="A0A2K4ZCJ9"/>
<dbReference type="Proteomes" id="UP000236311">
    <property type="component" value="Unassembled WGS sequence"/>
</dbReference>
<keyword evidence="1" id="KW-0732">Signal</keyword>
<dbReference type="GO" id="GO:0016787">
    <property type="term" value="F:hydrolase activity"/>
    <property type="evidence" value="ECO:0007669"/>
    <property type="project" value="UniProtKB-KW"/>
</dbReference>
<evidence type="ECO:0000256" key="1">
    <source>
        <dbReference type="ARBA" id="ARBA00022729"/>
    </source>
</evidence>
<dbReference type="Gene3D" id="3.40.50.1820">
    <property type="entry name" value="alpha/beta hydrolase"/>
    <property type="match status" value="1"/>
</dbReference>
<sequence>MLLRNAVMTEDRGSSGRQEGVSSMGLVYKELKDIGRSMYLYFPNQEKRTAFKRSLITVFRDGDDEASVQELLEKQGMRKLAEEKEVILSFPNPVNGSWNAAMEEGKADDVTAFQRFQDACGRESEEPLKCHPNGIPTHEAMMSVWHPMNDTRYLIGLGSGASMVCTLAACVARSIAGILAVGGDLSETARYRAVGAPVAAYLVNAGSRALNYFRVANEAVPADAEETDTGISLQIYANKRNPARRIVAENGDRETGALIADAWDRVFGRVRRPDTDTYGDLEPRMDLKKAGFEIFLEDTRLEEKVKKPHTWFTSVPEQVKLHPEKKVPLMLFFHGASDNPAEAAEMSKFHELGEQEGFITVYPWGTNRTQWNSSLDDPEAEDDVGFAIALIDYMTANYPVDPERVYLSGFSNGAAHAQVVAMLHPDRIAAICHIDSNWPGKRSEPSEVNFEDVVPFRLAMEKKKEYDYLIPVWYTYGTREPSYPVYAKCTQQYQYDFWKIYNHIAVAETPSRENPDPCGCGVPGQVQERLRPSDRHPAHYYDVQRFYSEDDRHLNLFNYVVMHEKGHDVAQMDPALGWEYVKQFKRNPDGSLGFV</sequence>
<name>A0A2K4ZCJ9_9FIRM</name>
<gene>
    <name evidence="3" type="ORF">AMURIS_00890</name>
</gene>
<dbReference type="EMBL" id="OFSM01000004">
    <property type="protein sequence ID" value="SOY28183.1"/>
    <property type="molecule type" value="Genomic_DNA"/>
</dbReference>
<organism evidence="3 4">
    <name type="scientific">Acetatifactor muris</name>
    <dbReference type="NCBI Taxonomy" id="879566"/>
    <lineage>
        <taxon>Bacteria</taxon>
        <taxon>Bacillati</taxon>
        <taxon>Bacillota</taxon>
        <taxon>Clostridia</taxon>
        <taxon>Lachnospirales</taxon>
        <taxon>Lachnospiraceae</taxon>
        <taxon>Acetatifactor</taxon>
    </lineage>
</organism>
<accession>A0A2K4ZCJ9</accession>
<dbReference type="InterPro" id="IPR010126">
    <property type="entry name" value="Esterase_phb"/>
</dbReference>
<dbReference type="InterPro" id="IPR050955">
    <property type="entry name" value="Plant_Biomass_Hydrol_Est"/>
</dbReference>
<keyword evidence="2" id="KW-0378">Hydrolase</keyword>
<dbReference type="PANTHER" id="PTHR43037">
    <property type="entry name" value="UNNAMED PRODUCT-RELATED"/>
    <property type="match status" value="1"/>
</dbReference>
<proteinExistence type="predicted"/>
<protein>
    <submittedName>
        <fullName evidence="3">Esterase PHB depolymerase</fullName>
    </submittedName>
</protein>
<evidence type="ECO:0000256" key="2">
    <source>
        <dbReference type="ARBA" id="ARBA00022801"/>
    </source>
</evidence>
<keyword evidence="4" id="KW-1185">Reference proteome</keyword>
<dbReference type="GO" id="GO:0005576">
    <property type="term" value="C:extracellular region"/>
    <property type="evidence" value="ECO:0007669"/>
    <property type="project" value="InterPro"/>
</dbReference>
<reference evidence="3 4" key="1">
    <citation type="submission" date="2018-01" db="EMBL/GenBank/DDBJ databases">
        <authorList>
            <person name="Gaut B.S."/>
            <person name="Morton B.R."/>
            <person name="Clegg M.T."/>
            <person name="Duvall M.R."/>
        </authorList>
    </citation>
    <scope>NUCLEOTIDE SEQUENCE [LARGE SCALE GENOMIC DNA]</scope>
    <source>
        <strain evidence="3">GP69</strain>
    </source>
</reference>
<dbReference type="InterPro" id="IPR029058">
    <property type="entry name" value="AB_hydrolase_fold"/>
</dbReference>
<evidence type="ECO:0000313" key="3">
    <source>
        <dbReference type="EMBL" id="SOY28183.1"/>
    </source>
</evidence>
<dbReference type="PANTHER" id="PTHR43037:SF5">
    <property type="entry name" value="FERULOYL ESTERASE"/>
    <property type="match status" value="1"/>
</dbReference>
<dbReference type="Pfam" id="PF10503">
    <property type="entry name" value="Esterase_PHB"/>
    <property type="match status" value="1"/>
</dbReference>
<evidence type="ECO:0000313" key="4">
    <source>
        <dbReference type="Proteomes" id="UP000236311"/>
    </source>
</evidence>
<dbReference type="SUPFAM" id="SSF53474">
    <property type="entry name" value="alpha/beta-Hydrolases"/>
    <property type="match status" value="2"/>
</dbReference>